<dbReference type="Gene3D" id="3.40.50.150">
    <property type="entry name" value="Vaccinia Virus protein VP39"/>
    <property type="match status" value="1"/>
</dbReference>
<dbReference type="InterPro" id="IPR029063">
    <property type="entry name" value="SAM-dependent_MTases_sf"/>
</dbReference>
<proteinExistence type="predicted"/>
<evidence type="ECO:0000313" key="2">
    <source>
        <dbReference type="EMBL" id="MEZ0492476.1"/>
    </source>
</evidence>
<evidence type="ECO:0000259" key="1">
    <source>
        <dbReference type="Pfam" id="PF13649"/>
    </source>
</evidence>
<dbReference type="EMBL" id="JBGGTQ010000004">
    <property type="protein sequence ID" value="MEZ0492476.1"/>
    <property type="molecule type" value="Genomic_DNA"/>
</dbReference>
<gene>
    <name evidence="2" type="ORF">AB2L28_09535</name>
</gene>
<keyword evidence="3" id="KW-1185">Reference proteome</keyword>
<keyword evidence="2" id="KW-0489">Methyltransferase</keyword>
<name>A0ABV4I5B3_9ACTN</name>
<dbReference type="GO" id="GO:0032259">
    <property type="term" value="P:methylation"/>
    <property type="evidence" value="ECO:0007669"/>
    <property type="project" value="UniProtKB-KW"/>
</dbReference>
<dbReference type="InterPro" id="IPR041698">
    <property type="entry name" value="Methyltransf_25"/>
</dbReference>
<evidence type="ECO:0000313" key="3">
    <source>
        <dbReference type="Proteomes" id="UP001566476"/>
    </source>
</evidence>
<dbReference type="SUPFAM" id="SSF53335">
    <property type="entry name" value="S-adenosyl-L-methionine-dependent methyltransferases"/>
    <property type="match status" value="1"/>
</dbReference>
<dbReference type="RefSeq" id="WP_370718524.1">
    <property type="nucleotide sequence ID" value="NZ_JBGGTQ010000004.1"/>
</dbReference>
<organism evidence="2 3">
    <name type="scientific">Kineococcus mangrovi</name>
    <dbReference type="NCBI Taxonomy" id="1660183"/>
    <lineage>
        <taxon>Bacteria</taxon>
        <taxon>Bacillati</taxon>
        <taxon>Actinomycetota</taxon>
        <taxon>Actinomycetes</taxon>
        <taxon>Kineosporiales</taxon>
        <taxon>Kineosporiaceae</taxon>
        <taxon>Kineococcus</taxon>
    </lineage>
</organism>
<protein>
    <submittedName>
        <fullName evidence="2">Class I SAM-dependent methyltransferase</fullName>
    </submittedName>
</protein>
<dbReference type="Pfam" id="PF13649">
    <property type="entry name" value="Methyltransf_25"/>
    <property type="match status" value="1"/>
</dbReference>
<dbReference type="GO" id="GO:0008168">
    <property type="term" value="F:methyltransferase activity"/>
    <property type="evidence" value="ECO:0007669"/>
    <property type="project" value="UniProtKB-KW"/>
</dbReference>
<comment type="caution">
    <text evidence="2">The sequence shown here is derived from an EMBL/GenBank/DDBJ whole genome shotgun (WGS) entry which is preliminary data.</text>
</comment>
<accession>A0ABV4I5B3</accession>
<dbReference type="CDD" id="cd02440">
    <property type="entry name" value="AdoMet_MTases"/>
    <property type="match status" value="1"/>
</dbReference>
<reference evidence="2 3" key="1">
    <citation type="submission" date="2024-07" db="EMBL/GenBank/DDBJ databases">
        <authorList>
            <person name="Thanompreechachai J."/>
            <person name="Duangmal K."/>
        </authorList>
    </citation>
    <scope>NUCLEOTIDE SEQUENCE [LARGE SCALE GENOMIC DNA]</scope>
    <source>
        <strain evidence="2 3">TBRC 1896</strain>
    </source>
</reference>
<keyword evidence="2" id="KW-0808">Transferase</keyword>
<feature type="domain" description="Methyltransferase" evidence="1">
    <location>
        <begin position="44"/>
        <end position="138"/>
    </location>
</feature>
<dbReference type="Proteomes" id="UP001566476">
    <property type="component" value="Unassembled WGS sequence"/>
</dbReference>
<sequence>MTGDLWGAGVARTYDEDTAALSTPEVLGPVVDVLADLAGTGRALEFAIGTGRVGLALAARGVPVAGIELSPHMLAELRAKTAAGAPGVDVVLGDMATTRVDGEFSLVYLVFNTITNLLEQDEQVECFVNAARHLAPGGAFCVETFVPELRRLPPGEDARPFDVTPEHLGFDTYDLLACRLTSHHVRFAADGSASRFLSHHRYAWPAEYDLMARIAGLRPESRWGGWDRSAFTAQSRSHVSVWRKEP</sequence>